<evidence type="ECO:0000256" key="1">
    <source>
        <dbReference type="ARBA" id="ARBA00004370"/>
    </source>
</evidence>
<comment type="similarity">
    <text evidence="2">Belongs to the semaphorin family.</text>
</comment>
<dbReference type="InterPro" id="IPR015943">
    <property type="entry name" value="WD40/YVTN_repeat-like_dom_sf"/>
</dbReference>
<dbReference type="GO" id="GO:0001755">
    <property type="term" value="P:neural crest cell migration"/>
    <property type="evidence" value="ECO:0000318"/>
    <property type="project" value="GO_Central"/>
</dbReference>
<evidence type="ECO:0000256" key="3">
    <source>
        <dbReference type="ARBA" id="ARBA00023136"/>
    </source>
</evidence>
<dbReference type="InterPro" id="IPR036179">
    <property type="entry name" value="Ig-like_dom_sf"/>
</dbReference>
<dbReference type="CDD" id="cd11254">
    <property type="entry name" value="Sema_3F"/>
    <property type="match status" value="1"/>
</dbReference>
<dbReference type="InterPro" id="IPR003599">
    <property type="entry name" value="Ig_sub"/>
</dbReference>
<protein>
    <submittedName>
        <fullName evidence="11">Semaphorin 3F like L homeolog isoform X1</fullName>
    </submittedName>
</protein>
<dbReference type="SMART" id="SM00409">
    <property type="entry name" value="IG"/>
    <property type="match status" value="1"/>
</dbReference>
<dbReference type="Pfam" id="PF01437">
    <property type="entry name" value="PSI"/>
    <property type="match status" value="1"/>
</dbReference>
<evidence type="ECO:0000256" key="6">
    <source>
        <dbReference type="PROSITE-ProRule" id="PRU00352"/>
    </source>
</evidence>
<dbReference type="CDD" id="cd05871">
    <property type="entry name" value="Ig_Sema3"/>
    <property type="match status" value="1"/>
</dbReference>
<dbReference type="GO" id="GO:0038191">
    <property type="term" value="F:neuropilin binding"/>
    <property type="evidence" value="ECO:0000318"/>
    <property type="project" value="GO_Central"/>
</dbReference>
<proteinExistence type="inferred from homology"/>
<keyword evidence="5" id="KW-0325">Glycoprotein</keyword>
<evidence type="ECO:0000256" key="7">
    <source>
        <dbReference type="SAM" id="MobiDB-lite"/>
    </source>
</evidence>
<dbReference type="PANTHER" id="PTHR11036">
    <property type="entry name" value="SEMAPHORIN"/>
    <property type="match status" value="1"/>
</dbReference>
<dbReference type="RefSeq" id="XP_041427799.1">
    <property type="nucleotide sequence ID" value="XM_041571865.1"/>
</dbReference>
<feature type="region of interest" description="Disordered" evidence="7">
    <location>
        <begin position="718"/>
        <end position="739"/>
    </location>
</feature>
<dbReference type="GO" id="GO:0005886">
    <property type="term" value="C:plasma membrane"/>
    <property type="evidence" value="ECO:0000318"/>
    <property type="project" value="GO_Central"/>
</dbReference>
<dbReference type="InterPro" id="IPR016201">
    <property type="entry name" value="PSI"/>
</dbReference>
<dbReference type="Proteomes" id="UP000186698">
    <property type="component" value="Chromosome 8L"/>
</dbReference>
<feature type="domain" description="Sema" evidence="9">
    <location>
        <begin position="71"/>
        <end position="554"/>
    </location>
</feature>
<evidence type="ECO:0000259" key="8">
    <source>
        <dbReference type="PROSITE" id="PS50835"/>
    </source>
</evidence>
<dbReference type="OrthoDB" id="9988752at2759"/>
<dbReference type="SMART" id="SM00423">
    <property type="entry name" value="PSI"/>
    <property type="match status" value="1"/>
</dbReference>
<organism evidence="10 11">
    <name type="scientific">Xenopus laevis</name>
    <name type="common">African clawed frog</name>
    <dbReference type="NCBI Taxonomy" id="8355"/>
    <lineage>
        <taxon>Eukaryota</taxon>
        <taxon>Metazoa</taxon>
        <taxon>Chordata</taxon>
        <taxon>Craniata</taxon>
        <taxon>Vertebrata</taxon>
        <taxon>Euteleostomi</taxon>
        <taxon>Amphibia</taxon>
        <taxon>Batrachia</taxon>
        <taxon>Anura</taxon>
        <taxon>Pipoidea</taxon>
        <taxon>Pipidae</taxon>
        <taxon>Xenopodinae</taxon>
        <taxon>Xenopus</taxon>
        <taxon>Xenopus</taxon>
    </lineage>
</organism>
<keyword evidence="3" id="KW-0472">Membrane</keyword>
<evidence type="ECO:0000256" key="4">
    <source>
        <dbReference type="ARBA" id="ARBA00023157"/>
    </source>
</evidence>
<dbReference type="SUPFAM" id="SSF103575">
    <property type="entry name" value="Plexin repeat"/>
    <property type="match status" value="1"/>
</dbReference>
<dbReference type="SMART" id="SM00630">
    <property type="entry name" value="Sema"/>
    <property type="match status" value="1"/>
</dbReference>
<dbReference type="InterPro" id="IPR013783">
    <property type="entry name" value="Ig-like_fold"/>
</dbReference>
<dbReference type="FunFam" id="2.60.40.10:FF:001170">
    <property type="entry name" value="Sema domain, immunoglobulin domain (Ig), short basic domain, secreted, (Semaphorin) 3F"/>
    <property type="match status" value="1"/>
</dbReference>
<dbReference type="SUPFAM" id="SSF101912">
    <property type="entry name" value="Sema domain"/>
    <property type="match status" value="1"/>
</dbReference>
<evidence type="ECO:0000256" key="2">
    <source>
        <dbReference type="ARBA" id="ARBA00009492"/>
    </source>
</evidence>
<evidence type="ECO:0000313" key="11">
    <source>
        <dbReference type="RefSeq" id="XP_041427799.1"/>
    </source>
</evidence>
<comment type="caution">
    <text evidence="6">Lacks conserved residue(s) required for the propagation of feature annotation.</text>
</comment>
<dbReference type="InterPro" id="IPR007110">
    <property type="entry name" value="Ig-like_dom"/>
</dbReference>
<dbReference type="InterPro" id="IPR027231">
    <property type="entry name" value="Semaphorin"/>
</dbReference>
<dbReference type="GeneID" id="100158345"/>
<dbReference type="InterPro" id="IPR002165">
    <property type="entry name" value="Plexin_repeat"/>
</dbReference>
<evidence type="ECO:0000256" key="5">
    <source>
        <dbReference type="ARBA" id="ARBA00023180"/>
    </source>
</evidence>
<dbReference type="InterPro" id="IPR036352">
    <property type="entry name" value="Semap_dom_sf"/>
</dbReference>
<dbReference type="PANTHER" id="PTHR11036:SF28">
    <property type="entry name" value="SEMA DOMAIN, IMMUNOGLOBULIN DOMAIN (IG), SHORT BASIC DOMAIN, SECRETED, (SEMAPHORIN) 3GA ISOFORM X1-RELATED"/>
    <property type="match status" value="1"/>
</dbReference>
<dbReference type="CTD" id="100158345"/>
<dbReference type="GO" id="GO:0045499">
    <property type="term" value="F:chemorepellent activity"/>
    <property type="evidence" value="ECO:0000318"/>
    <property type="project" value="GO_Central"/>
</dbReference>
<evidence type="ECO:0000259" key="9">
    <source>
        <dbReference type="PROSITE" id="PS51004"/>
    </source>
</evidence>
<dbReference type="InterPro" id="IPR001627">
    <property type="entry name" value="Semap_dom"/>
</dbReference>
<gene>
    <name evidence="11" type="primary">sema3fl.L</name>
    <name evidence="11" type="synonym">sema-iv</name>
    <name evidence="11" type="synonym">sema3f</name>
    <name evidence="11" type="synonym">sema3f.L</name>
    <name evidence="11" type="synonym">sema3fl</name>
    <name evidence="11" type="synonym">sema4</name>
    <name evidence="11" type="synonym">semak</name>
</gene>
<dbReference type="AlphaFoldDB" id="A0A8J1LFK1"/>
<keyword evidence="4" id="KW-1015">Disulfide bond</keyword>
<keyword evidence="10" id="KW-1185">Reference proteome</keyword>
<sequence length="739" mass="83177">MAKILHNFPLFWYFVCQAKRSVSRTAGTCFAEHTPSWHLWAGDTMLVSALPSLLLLLLNLLPCVRTTRPPRVYLSYRDLMESRSARSFTFGFNTSDYRILLLDQDQDRMYVGSRDYVLSLDLGNINREPLIIHWPAPLNRHKECLMAGRGRADECYNYLRVIQPLNRTHLYACGTGAYQPQCAVIYRGWRSEDYMFRIVPSSLESGKGRCPYDPKQENMATLIDGVLYAGVQVDYMGTDSAIFRTMGHKPPIRTEQYDSRWLNDPLFVGSLVVSESSFKEDDKLYILFRERSLEGENGPAVLSRIARVCLNDEGGLRSLVGKWTSYLKARLVCSVIGQDGVETSFDQLRDVFIQPTHDKQNPLIYGVFTTLGSVFRGSAVCVYSLADVRAAFNGPFAHKEGHGYQMTAYSGKTPYPRPGACAGGFSVPRNRSSRNFGEDVLRFVRTHPLMYSSVYPVNRRPLLLLSDASYTYTSIAVDRVPAADGEYTVLFLGTDRGTVQKVMILPRGTKETESITLEEVEVFKVPSPIRNLRISSKRHQLYVSSDVGVTQLSLHRCSRYGDSCADCCLARDPYCAWDGKGCVRYTPSPSRRSRRQDVKHGDPLRQCRGYNTQVDRGISERLQIGVEGGSVFLQCDTHSPLESVTWLLQREGSQHRREVRLAGIDGGAVLRSVQASDAGVYTCTGTENGFRRSRGKIRLNVLPRDLLEKLTAAPTLAPMPAQCLPPRRPRPRASQTERN</sequence>
<dbReference type="FunFam" id="3.30.1680.10:FF:000001">
    <property type="entry name" value="Semaphorin 3F like"/>
    <property type="match status" value="1"/>
</dbReference>
<dbReference type="SUPFAM" id="SSF48726">
    <property type="entry name" value="Immunoglobulin"/>
    <property type="match status" value="1"/>
</dbReference>
<dbReference type="Gene3D" id="2.130.10.10">
    <property type="entry name" value="YVTN repeat-like/Quinoprotein amine dehydrogenase"/>
    <property type="match status" value="1"/>
</dbReference>
<dbReference type="FunFam" id="2.130.10.10:FF:000015">
    <property type="entry name" value="Semaphorin 3B"/>
    <property type="match status" value="1"/>
</dbReference>
<reference evidence="11" key="1">
    <citation type="submission" date="2025-08" db="UniProtKB">
        <authorList>
            <consortium name="RefSeq"/>
        </authorList>
    </citation>
    <scope>IDENTIFICATION</scope>
    <source>
        <strain evidence="11">J_2021</strain>
        <tissue evidence="11">Erythrocytes</tissue>
    </source>
</reference>
<dbReference type="GO" id="GO:0030215">
    <property type="term" value="F:semaphorin receptor binding"/>
    <property type="evidence" value="ECO:0000318"/>
    <property type="project" value="GO_Central"/>
</dbReference>
<name>A0A8J1LFK1_XENLA</name>
<dbReference type="Gene3D" id="3.30.1680.10">
    <property type="entry name" value="ligand-binding face of the semaphorins, domain 2"/>
    <property type="match status" value="1"/>
</dbReference>
<dbReference type="Pfam" id="PF01403">
    <property type="entry name" value="Sema"/>
    <property type="match status" value="1"/>
</dbReference>
<dbReference type="Gene3D" id="2.60.40.10">
    <property type="entry name" value="Immunoglobulins"/>
    <property type="match status" value="1"/>
</dbReference>
<dbReference type="GO" id="GO:0007411">
    <property type="term" value="P:axon guidance"/>
    <property type="evidence" value="ECO:0000318"/>
    <property type="project" value="GO_Central"/>
</dbReference>
<dbReference type="GO" id="GO:0071526">
    <property type="term" value="P:semaphorin-plexin signaling pathway"/>
    <property type="evidence" value="ECO:0000318"/>
    <property type="project" value="GO_Central"/>
</dbReference>
<dbReference type="PROSITE" id="PS51004">
    <property type="entry name" value="SEMA"/>
    <property type="match status" value="1"/>
</dbReference>
<comment type="subcellular location">
    <subcellularLocation>
        <location evidence="1">Membrane</location>
    </subcellularLocation>
</comment>
<dbReference type="PROSITE" id="PS50835">
    <property type="entry name" value="IG_LIKE"/>
    <property type="match status" value="1"/>
</dbReference>
<feature type="domain" description="Ig-like" evidence="8">
    <location>
        <begin position="627"/>
        <end position="684"/>
    </location>
</feature>
<dbReference type="GO" id="GO:0030335">
    <property type="term" value="P:positive regulation of cell migration"/>
    <property type="evidence" value="ECO:0000318"/>
    <property type="project" value="GO_Central"/>
</dbReference>
<accession>A0A8J1LFK1</accession>
<evidence type="ECO:0000313" key="10">
    <source>
        <dbReference type="Proteomes" id="UP000186698"/>
    </source>
</evidence>
<dbReference type="GO" id="GO:0050919">
    <property type="term" value="P:negative chemotaxis"/>
    <property type="evidence" value="ECO:0000318"/>
    <property type="project" value="GO_Central"/>
</dbReference>